<comment type="similarity">
    <text evidence="3 14">Belongs to the class I-like SAM-binding methyltransferase superfamily. RsmB/NOP family.</text>
</comment>
<keyword evidence="8 14" id="KW-0808">Transferase</keyword>
<dbReference type="RefSeq" id="WP_407347083.1">
    <property type="nucleotide sequence ID" value="NZ_CP136864.1"/>
</dbReference>
<accession>A0ABZ0HZ12</accession>
<evidence type="ECO:0000256" key="8">
    <source>
        <dbReference type="ARBA" id="ARBA00022679"/>
    </source>
</evidence>
<feature type="binding site" evidence="14">
    <location>
        <position position="276"/>
    </location>
    <ligand>
        <name>S-adenosyl-L-methionine</name>
        <dbReference type="ChEBI" id="CHEBI:59789"/>
    </ligand>
</feature>
<sequence>MKPGAAVRACAARTIAEVLRGNSLDRALESHLPTLPERDQPLCREICFGTLRQYPRLNALLNQLLQKPLRAKDRDVHALALAGLYQLTSMRIPAHAAVSATVDAATVLKKRQLSGLLNAVLRRFQREEDALNSALSEAAAAAQPDWLWDALGEHWPEYREQIAQANNSHPPMTLRVNLSRIERDTYQQQLANAGISSHAGALSPAALTLEQAVDVTQLPGFGDGLCSVQDEAAQLAALLLAPKAGERILDACAAPGGKSCHILEQQSTGLSLISMDISEERLHRVQENLDRLGLSATLLACDGATPSAALRESAPFDAMLLDVPCSATGVIRRHPDVKILRREEDARSFAAQQRAILDGVWPLLKAGGRLLYVTCSILPEENSQTVAEFLARQNDATEETLDLASTQACSHGLQLLPDISGTDGLYFAMLRKQG</sequence>
<dbReference type="EC" id="2.1.1.176" evidence="4"/>
<evidence type="ECO:0000259" key="15">
    <source>
        <dbReference type="PROSITE" id="PS51686"/>
    </source>
</evidence>
<dbReference type="InterPro" id="IPR035926">
    <property type="entry name" value="NusB-like_sf"/>
</dbReference>
<dbReference type="CDD" id="cd02440">
    <property type="entry name" value="AdoMet_MTases"/>
    <property type="match status" value="1"/>
</dbReference>
<dbReference type="InterPro" id="IPR049560">
    <property type="entry name" value="MeTrfase_RsmB-F_NOP2_cat"/>
</dbReference>
<dbReference type="InterPro" id="IPR054728">
    <property type="entry name" value="RsmB-like_ferredoxin"/>
</dbReference>
<evidence type="ECO:0000313" key="17">
    <source>
        <dbReference type="Proteomes" id="UP001626537"/>
    </source>
</evidence>
<dbReference type="PANTHER" id="PTHR22807:SF61">
    <property type="entry name" value="NOL1_NOP2_SUN FAMILY PROTEIN _ ANTITERMINATION NUSB DOMAIN-CONTAINING PROTEIN"/>
    <property type="match status" value="1"/>
</dbReference>
<evidence type="ECO:0000256" key="12">
    <source>
        <dbReference type="ARBA" id="ARBA00031088"/>
    </source>
</evidence>
<feature type="domain" description="SAM-dependent MTase RsmB/NOP-type" evidence="15">
    <location>
        <begin position="162"/>
        <end position="433"/>
    </location>
</feature>
<dbReference type="PANTHER" id="PTHR22807">
    <property type="entry name" value="NOP2 YEAST -RELATED NOL1/NOP2/FMU SUN DOMAIN-CONTAINING"/>
    <property type="match status" value="1"/>
</dbReference>
<evidence type="ECO:0000256" key="9">
    <source>
        <dbReference type="ARBA" id="ARBA00022691"/>
    </source>
</evidence>
<evidence type="ECO:0000256" key="6">
    <source>
        <dbReference type="ARBA" id="ARBA00022552"/>
    </source>
</evidence>
<feature type="active site" description="Nucleophile" evidence="14">
    <location>
        <position position="375"/>
    </location>
</feature>
<proteinExistence type="inferred from homology"/>
<evidence type="ECO:0000313" key="16">
    <source>
        <dbReference type="EMBL" id="WOJ92484.1"/>
    </source>
</evidence>
<dbReference type="PROSITE" id="PS51686">
    <property type="entry name" value="SAM_MT_RSMB_NOP"/>
    <property type="match status" value="1"/>
</dbReference>
<dbReference type="Gene3D" id="1.10.940.10">
    <property type="entry name" value="NusB-like"/>
    <property type="match status" value="1"/>
</dbReference>
<dbReference type="SUPFAM" id="SSF48013">
    <property type="entry name" value="NusB-like"/>
    <property type="match status" value="1"/>
</dbReference>
<dbReference type="GO" id="GO:0032259">
    <property type="term" value="P:methylation"/>
    <property type="evidence" value="ECO:0007669"/>
    <property type="project" value="UniProtKB-KW"/>
</dbReference>
<evidence type="ECO:0000256" key="5">
    <source>
        <dbReference type="ARBA" id="ARBA00022490"/>
    </source>
</evidence>
<keyword evidence="9 14" id="KW-0949">S-adenosyl-L-methionine</keyword>
<dbReference type="NCBIfam" id="TIGR00563">
    <property type="entry name" value="rsmB"/>
    <property type="match status" value="1"/>
</dbReference>
<dbReference type="Pfam" id="PF01029">
    <property type="entry name" value="NusB"/>
    <property type="match status" value="1"/>
</dbReference>
<evidence type="ECO:0000256" key="3">
    <source>
        <dbReference type="ARBA" id="ARBA00007494"/>
    </source>
</evidence>
<dbReference type="EMBL" id="CP136864">
    <property type="protein sequence ID" value="WOJ92484.1"/>
    <property type="molecule type" value="Genomic_DNA"/>
</dbReference>
<dbReference type="InterPro" id="IPR004573">
    <property type="entry name" value="rRNA_ssu_MeTfrase_B"/>
</dbReference>
<evidence type="ECO:0000256" key="11">
    <source>
        <dbReference type="ARBA" id="ARBA00030399"/>
    </source>
</evidence>
<feature type="binding site" evidence="14">
    <location>
        <position position="302"/>
    </location>
    <ligand>
        <name>S-adenosyl-L-methionine</name>
        <dbReference type="ChEBI" id="CHEBI:59789"/>
    </ligand>
</feature>
<dbReference type="PROSITE" id="PS01153">
    <property type="entry name" value="NOL1_NOP2_SUN"/>
    <property type="match status" value="1"/>
</dbReference>
<feature type="binding site" evidence="14">
    <location>
        <position position="322"/>
    </location>
    <ligand>
        <name>S-adenosyl-L-methionine</name>
        <dbReference type="ChEBI" id="CHEBI:59789"/>
    </ligand>
</feature>
<dbReference type="InterPro" id="IPR018314">
    <property type="entry name" value="RsmB/NOL1/NOP2-like_CS"/>
</dbReference>
<dbReference type="InterPro" id="IPR023267">
    <property type="entry name" value="RCMT"/>
</dbReference>
<dbReference type="PRINTS" id="PR02008">
    <property type="entry name" value="RCMTFAMILY"/>
</dbReference>
<evidence type="ECO:0000256" key="1">
    <source>
        <dbReference type="ARBA" id="ARBA00002724"/>
    </source>
</evidence>
<evidence type="ECO:0000256" key="7">
    <source>
        <dbReference type="ARBA" id="ARBA00022603"/>
    </source>
</evidence>
<dbReference type="GO" id="GO:0008168">
    <property type="term" value="F:methyltransferase activity"/>
    <property type="evidence" value="ECO:0007669"/>
    <property type="project" value="UniProtKB-KW"/>
</dbReference>
<dbReference type="Gene3D" id="3.40.50.150">
    <property type="entry name" value="Vaccinia Virus protein VP39"/>
    <property type="match status" value="1"/>
</dbReference>
<evidence type="ECO:0000256" key="14">
    <source>
        <dbReference type="PROSITE-ProRule" id="PRU01023"/>
    </source>
</evidence>
<keyword evidence="6" id="KW-0698">rRNA processing</keyword>
<comment type="function">
    <text evidence="1">Specifically methylates the cytosine at position 967 (m5C967) of 16S rRNA.</text>
</comment>
<dbReference type="InterPro" id="IPR006027">
    <property type="entry name" value="NusB_RsmB_TIM44"/>
</dbReference>
<dbReference type="Pfam" id="PF01189">
    <property type="entry name" value="Methyltr_RsmB-F"/>
    <property type="match status" value="1"/>
</dbReference>
<comment type="catalytic activity">
    <reaction evidence="13">
        <text>cytidine(967) in 16S rRNA + S-adenosyl-L-methionine = 5-methylcytidine(967) in 16S rRNA + S-adenosyl-L-homocysteine + H(+)</text>
        <dbReference type="Rhea" id="RHEA:42748"/>
        <dbReference type="Rhea" id="RHEA-COMP:10219"/>
        <dbReference type="Rhea" id="RHEA-COMP:10220"/>
        <dbReference type="ChEBI" id="CHEBI:15378"/>
        <dbReference type="ChEBI" id="CHEBI:57856"/>
        <dbReference type="ChEBI" id="CHEBI:59789"/>
        <dbReference type="ChEBI" id="CHEBI:74483"/>
        <dbReference type="ChEBI" id="CHEBI:82748"/>
        <dbReference type="EC" id="2.1.1.176"/>
    </reaction>
</comment>
<evidence type="ECO:0000256" key="4">
    <source>
        <dbReference type="ARBA" id="ARBA00012140"/>
    </source>
</evidence>
<keyword evidence="10 14" id="KW-0694">RNA-binding</keyword>
<dbReference type="Gene3D" id="3.30.70.1170">
    <property type="entry name" value="Sun protein, domain 3"/>
    <property type="match status" value="1"/>
</dbReference>
<dbReference type="Pfam" id="PF22458">
    <property type="entry name" value="RsmF-B_ferredox"/>
    <property type="match status" value="1"/>
</dbReference>
<comment type="subcellular location">
    <subcellularLocation>
        <location evidence="2">Cytoplasm</location>
    </subcellularLocation>
</comment>
<protein>
    <recommendedName>
        <fullName evidence="4">16S rRNA (cytosine(967)-C(5))-methyltransferase</fullName>
        <ecNumber evidence="4">2.1.1.176</ecNumber>
    </recommendedName>
    <alternativeName>
        <fullName evidence="11">16S rRNA m5C967 methyltransferase</fullName>
    </alternativeName>
    <alternativeName>
        <fullName evidence="12">rRNA (cytosine-C(5)-)-methyltransferase RsmB</fullName>
    </alternativeName>
</protein>
<keyword evidence="5" id="KW-0963">Cytoplasm</keyword>
<keyword evidence="7 14" id="KW-0489">Methyltransferase</keyword>
<dbReference type="SUPFAM" id="SSF53335">
    <property type="entry name" value="S-adenosyl-L-methionine-dependent methyltransferases"/>
    <property type="match status" value="1"/>
</dbReference>
<evidence type="ECO:0000256" key="2">
    <source>
        <dbReference type="ARBA" id="ARBA00004496"/>
    </source>
</evidence>
<dbReference type="Proteomes" id="UP001626537">
    <property type="component" value="Chromosome"/>
</dbReference>
<dbReference type="InterPro" id="IPR029063">
    <property type="entry name" value="SAM-dependent_MTases_sf"/>
</dbReference>
<feature type="binding site" evidence="14">
    <location>
        <begin position="252"/>
        <end position="258"/>
    </location>
    <ligand>
        <name>S-adenosyl-L-methionine</name>
        <dbReference type="ChEBI" id="CHEBI:59789"/>
    </ligand>
</feature>
<name>A0ABZ0HZ12_9GAMM</name>
<reference evidence="16 17" key="1">
    <citation type="submission" date="2023-10" db="EMBL/GenBank/DDBJ databases">
        <title>Two novel species belonging to the OM43/NOR5 clade.</title>
        <authorList>
            <person name="Park M."/>
        </authorList>
    </citation>
    <scope>NUCLEOTIDE SEQUENCE [LARGE SCALE GENOMIC DNA]</scope>
    <source>
        <strain evidence="16 17">IMCC43200</strain>
    </source>
</reference>
<dbReference type="NCBIfam" id="NF008149">
    <property type="entry name" value="PRK10901.1"/>
    <property type="match status" value="1"/>
</dbReference>
<evidence type="ECO:0000256" key="10">
    <source>
        <dbReference type="ARBA" id="ARBA00022884"/>
    </source>
</evidence>
<evidence type="ECO:0000256" key="13">
    <source>
        <dbReference type="ARBA" id="ARBA00047283"/>
    </source>
</evidence>
<dbReference type="InterPro" id="IPR001678">
    <property type="entry name" value="MeTrfase_RsmB-F_NOP2_dom"/>
</dbReference>
<keyword evidence="17" id="KW-1185">Reference proteome</keyword>
<organism evidence="16 17">
    <name type="scientific">Congregibacter variabilis</name>
    <dbReference type="NCBI Taxonomy" id="3081200"/>
    <lineage>
        <taxon>Bacteria</taxon>
        <taxon>Pseudomonadati</taxon>
        <taxon>Pseudomonadota</taxon>
        <taxon>Gammaproteobacteria</taxon>
        <taxon>Cellvibrionales</taxon>
        <taxon>Halieaceae</taxon>
        <taxon>Congregibacter</taxon>
    </lineage>
</organism>
<gene>
    <name evidence="16" type="primary">rsmB</name>
    <name evidence="16" type="ORF">R0135_11895</name>
</gene>